<feature type="transmembrane region" description="Helical" evidence="5">
    <location>
        <begin position="16"/>
        <end position="34"/>
    </location>
</feature>
<keyword evidence="5" id="KW-0997">Cell inner membrane</keyword>
<dbReference type="InterPro" id="IPR006008">
    <property type="entry name" value="YciB"/>
</dbReference>
<dbReference type="AlphaFoldDB" id="A0A6I4UU48"/>
<reference evidence="6 7" key="1">
    <citation type="submission" date="2019-12" db="EMBL/GenBank/DDBJ databases">
        <title>Genomic-based taxomic classification of the family Erythrobacteraceae.</title>
        <authorList>
            <person name="Xu L."/>
        </authorList>
    </citation>
    <scope>NUCLEOTIDE SEQUENCE [LARGE SCALE GENOMIC DNA]</scope>
    <source>
        <strain evidence="6 7">MCCC 1K02066</strain>
    </source>
</reference>
<comment type="caution">
    <text evidence="6">The sequence shown here is derived from an EMBL/GenBank/DDBJ whole genome shotgun (WGS) entry which is preliminary data.</text>
</comment>
<dbReference type="PANTHER" id="PTHR36917">
    <property type="entry name" value="INTRACELLULAR SEPTATION PROTEIN A-RELATED"/>
    <property type="match status" value="1"/>
</dbReference>
<feature type="transmembrane region" description="Helical" evidence="5">
    <location>
        <begin position="81"/>
        <end position="104"/>
    </location>
</feature>
<keyword evidence="4 5" id="KW-0472">Membrane</keyword>
<organism evidence="6 7">
    <name type="scientific">Croceibacterium soli</name>
    <dbReference type="NCBI Taxonomy" id="1739690"/>
    <lineage>
        <taxon>Bacteria</taxon>
        <taxon>Pseudomonadati</taxon>
        <taxon>Pseudomonadota</taxon>
        <taxon>Alphaproteobacteria</taxon>
        <taxon>Sphingomonadales</taxon>
        <taxon>Erythrobacteraceae</taxon>
        <taxon>Croceibacterium</taxon>
    </lineage>
</organism>
<evidence type="ECO:0000313" key="7">
    <source>
        <dbReference type="Proteomes" id="UP000469159"/>
    </source>
</evidence>
<comment type="function">
    <text evidence="5">Plays a role in cell envelope biogenesis, maintenance of cell envelope integrity and membrane homeostasis.</text>
</comment>
<evidence type="ECO:0000256" key="3">
    <source>
        <dbReference type="ARBA" id="ARBA00022989"/>
    </source>
</evidence>
<evidence type="ECO:0000256" key="5">
    <source>
        <dbReference type="HAMAP-Rule" id="MF_00189"/>
    </source>
</evidence>
<keyword evidence="1 5" id="KW-1003">Cell membrane</keyword>
<proteinExistence type="inferred from homology"/>
<evidence type="ECO:0000313" key="6">
    <source>
        <dbReference type="EMBL" id="MXP41259.1"/>
    </source>
</evidence>
<evidence type="ECO:0000256" key="4">
    <source>
        <dbReference type="ARBA" id="ARBA00023136"/>
    </source>
</evidence>
<accession>A0A6I4UU48</accession>
<name>A0A6I4UU48_9SPHN</name>
<dbReference type="EMBL" id="WTYK01000003">
    <property type="protein sequence ID" value="MXP41259.1"/>
    <property type="molecule type" value="Genomic_DNA"/>
</dbReference>
<feature type="transmembrane region" description="Helical" evidence="5">
    <location>
        <begin position="186"/>
        <end position="205"/>
    </location>
</feature>
<evidence type="ECO:0000256" key="1">
    <source>
        <dbReference type="ARBA" id="ARBA00022475"/>
    </source>
</evidence>
<dbReference type="PANTHER" id="PTHR36917:SF1">
    <property type="entry name" value="INNER MEMBRANE-SPANNING PROTEIN YCIB"/>
    <property type="match status" value="1"/>
</dbReference>
<comment type="similarity">
    <text evidence="5">Belongs to the YciB family.</text>
</comment>
<dbReference type="HAMAP" id="MF_00189">
    <property type="entry name" value="YciB"/>
    <property type="match status" value="1"/>
</dbReference>
<sequence length="224" mass="24825">MMEHENRAAAEKPKSGWLNLLIDWAPVLTFFAIYRYHAPGDPNDAIAVIGAALRATGAFILAAIVALILSKTVLGRISRMLALSTVLIIGFGALTIVLADPFWIQIKPTAFYAFFGAVLLAGWYKGKALLQWALEAAFEGLDDAGWLKLSRNWGLFFFVLAALNEGLRYFFNVENGNFGVWVDAKLWLFLPLSFVFTFTQIPMLLRHGLSTGEEAKVIENPPTE</sequence>
<keyword evidence="3 5" id="KW-1133">Transmembrane helix</keyword>
<keyword evidence="7" id="KW-1185">Reference proteome</keyword>
<feature type="transmembrane region" description="Helical" evidence="5">
    <location>
        <begin position="153"/>
        <end position="171"/>
    </location>
</feature>
<feature type="transmembrane region" description="Helical" evidence="5">
    <location>
        <begin position="46"/>
        <end position="69"/>
    </location>
</feature>
<dbReference type="GO" id="GO:0005886">
    <property type="term" value="C:plasma membrane"/>
    <property type="evidence" value="ECO:0007669"/>
    <property type="project" value="UniProtKB-SubCell"/>
</dbReference>
<feature type="transmembrane region" description="Helical" evidence="5">
    <location>
        <begin position="110"/>
        <end position="126"/>
    </location>
</feature>
<gene>
    <name evidence="5" type="primary">yciB</name>
    <name evidence="6" type="ORF">GRI75_06335</name>
</gene>
<dbReference type="RefSeq" id="WP_160746122.1">
    <property type="nucleotide sequence ID" value="NZ_WTYK01000003.1"/>
</dbReference>
<evidence type="ECO:0000256" key="2">
    <source>
        <dbReference type="ARBA" id="ARBA00022692"/>
    </source>
</evidence>
<dbReference type="Proteomes" id="UP000469159">
    <property type="component" value="Unassembled WGS sequence"/>
</dbReference>
<dbReference type="OrthoDB" id="9788219at2"/>
<comment type="subcellular location">
    <subcellularLocation>
        <location evidence="5">Cell inner membrane</location>
        <topology evidence="5">Multi-pass membrane protein</topology>
    </subcellularLocation>
</comment>
<keyword evidence="2 5" id="KW-0812">Transmembrane</keyword>
<dbReference type="Pfam" id="PF04279">
    <property type="entry name" value="IspA"/>
    <property type="match status" value="1"/>
</dbReference>
<protein>
    <recommendedName>
        <fullName evidence="5">Inner membrane-spanning protein YciB</fullName>
    </recommendedName>
</protein>